<dbReference type="GO" id="GO:0016740">
    <property type="term" value="F:transferase activity"/>
    <property type="evidence" value="ECO:0007669"/>
    <property type="project" value="UniProtKB-KW"/>
</dbReference>
<name>A0A940M811_9ACTN</name>
<accession>A0A940M811</accession>
<gene>
    <name evidence="1" type="ORF">JFN87_03060</name>
</gene>
<dbReference type="Proteomes" id="UP000670475">
    <property type="component" value="Unassembled WGS sequence"/>
</dbReference>
<evidence type="ECO:0000313" key="1">
    <source>
        <dbReference type="EMBL" id="MBP0456484.1"/>
    </source>
</evidence>
<dbReference type="Pfam" id="PF08843">
    <property type="entry name" value="AbiEii"/>
    <property type="match status" value="1"/>
</dbReference>
<proteinExistence type="predicted"/>
<organism evidence="1 2">
    <name type="scientific">Streptomyces montanisoli</name>
    <dbReference type="NCBI Taxonomy" id="2798581"/>
    <lineage>
        <taxon>Bacteria</taxon>
        <taxon>Bacillati</taxon>
        <taxon>Actinomycetota</taxon>
        <taxon>Actinomycetes</taxon>
        <taxon>Kitasatosporales</taxon>
        <taxon>Streptomycetaceae</taxon>
        <taxon>Streptomyces</taxon>
    </lineage>
</organism>
<dbReference type="AlphaFoldDB" id="A0A940M811"/>
<protein>
    <submittedName>
        <fullName evidence="1">Nucleotidyl transferase AbiEii/AbiGii toxin family protein</fullName>
    </submittedName>
</protein>
<dbReference type="RefSeq" id="WP_209338272.1">
    <property type="nucleotide sequence ID" value="NZ_JAGIQL010000006.1"/>
</dbReference>
<dbReference type="EMBL" id="JAGIQL010000006">
    <property type="protein sequence ID" value="MBP0456484.1"/>
    <property type="molecule type" value="Genomic_DNA"/>
</dbReference>
<reference evidence="1" key="1">
    <citation type="submission" date="2021-03" db="EMBL/GenBank/DDBJ databases">
        <title>Whole genome sequence of Streptomyces bomunensis MMS17-BM035.</title>
        <authorList>
            <person name="Lee J.H."/>
        </authorList>
    </citation>
    <scope>NUCLEOTIDE SEQUENCE</scope>
    <source>
        <strain evidence="1">MMS17-BM035</strain>
    </source>
</reference>
<dbReference type="InterPro" id="IPR014942">
    <property type="entry name" value="AbiEii"/>
</dbReference>
<sequence length="218" mass="23559">MDPFHARLARIGLGAAAGYGFVLAGGYAVQAHGFLERLSDDVDLFTDIADPVAFSEAVDAVAAAYRTAGLTVEVEKSGGVFARFAVADGQGRTAKVELGCDWRARPPAVLEIGPVLHADDAVANKVTTLFGRAAPRDYLDVNAALASGWYSGGQLLELASEHDAGFDPRYFAQALRAVDRWPDREYEAYGINGGQVEDMRRRLRAWAAEILDDRLDEK</sequence>
<keyword evidence="2" id="KW-1185">Reference proteome</keyword>
<comment type="caution">
    <text evidence="1">The sequence shown here is derived from an EMBL/GenBank/DDBJ whole genome shotgun (WGS) entry which is preliminary data.</text>
</comment>
<evidence type="ECO:0000313" key="2">
    <source>
        <dbReference type="Proteomes" id="UP000670475"/>
    </source>
</evidence>
<keyword evidence="1" id="KW-0808">Transferase</keyword>